<comment type="caution">
    <text evidence="7">The sequence shown here is derived from an EMBL/GenBank/DDBJ whole genome shotgun (WGS) entry which is preliminary data.</text>
</comment>
<accession>A0A1F5H071</accession>
<feature type="transmembrane region" description="Helical" evidence="6">
    <location>
        <begin position="12"/>
        <end position="30"/>
    </location>
</feature>
<evidence type="ECO:0000256" key="2">
    <source>
        <dbReference type="ARBA" id="ARBA00009773"/>
    </source>
</evidence>
<feature type="transmembrane region" description="Helical" evidence="6">
    <location>
        <begin position="66"/>
        <end position="87"/>
    </location>
</feature>
<feature type="transmembrane region" description="Helical" evidence="6">
    <location>
        <begin position="295"/>
        <end position="322"/>
    </location>
</feature>
<evidence type="ECO:0000256" key="1">
    <source>
        <dbReference type="ARBA" id="ARBA00004141"/>
    </source>
</evidence>
<dbReference type="STRING" id="1797725.A3A49_02945"/>
<dbReference type="PANTHER" id="PTHR21716:SF62">
    <property type="entry name" value="TRANSPORT PROTEIN YDBI-RELATED"/>
    <property type="match status" value="1"/>
</dbReference>
<dbReference type="AlphaFoldDB" id="A0A1F5H071"/>
<feature type="transmembrane region" description="Helical" evidence="6">
    <location>
        <begin position="36"/>
        <end position="54"/>
    </location>
</feature>
<feature type="transmembrane region" description="Helical" evidence="6">
    <location>
        <begin position="252"/>
        <end position="275"/>
    </location>
</feature>
<dbReference type="InterPro" id="IPR002549">
    <property type="entry name" value="AI-2E-like"/>
</dbReference>
<protein>
    <recommendedName>
        <fullName evidence="9">AI-2E family transporter</fullName>
    </recommendedName>
</protein>
<comment type="similarity">
    <text evidence="2">Belongs to the autoinducer-2 exporter (AI-2E) (TC 2.A.86) family.</text>
</comment>
<feature type="transmembrane region" description="Helical" evidence="6">
    <location>
        <begin position="203"/>
        <end position="220"/>
    </location>
</feature>
<evidence type="ECO:0000256" key="3">
    <source>
        <dbReference type="ARBA" id="ARBA00022692"/>
    </source>
</evidence>
<evidence type="ECO:0000313" key="8">
    <source>
        <dbReference type="Proteomes" id="UP000176740"/>
    </source>
</evidence>
<keyword evidence="4 6" id="KW-1133">Transmembrane helix</keyword>
<dbReference type="GO" id="GO:0055085">
    <property type="term" value="P:transmembrane transport"/>
    <property type="evidence" value="ECO:0007669"/>
    <property type="project" value="TreeGrafter"/>
</dbReference>
<keyword evidence="5 6" id="KW-0472">Membrane</keyword>
<dbReference type="PANTHER" id="PTHR21716">
    <property type="entry name" value="TRANSMEMBRANE PROTEIN"/>
    <property type="match status" value="1"/>
</dbReference>
<comment type="subcellular location">
    <subcellularLocation>
        <location evidence="1">Membrane</location>
        <topology evidence="1">Multi-pass membrane protein</topology>
    </subcellularLocation>
</comment>
<evidence type="ECO:0000313" key="7">
    <source>
        <dbReference type="EMBL" id="OGD97508.1"/>
    </source>
</evidence>
<dbReference type="Pfam" id="PF01594">
    <property type="entry name" value="AI-2E_transport"/>
    <property type="match status" value="1"/>
</dbReference>
<evidence type="ECO:0008006" key="9">
    <source>
        <dbReference type="Google" id="ProtNLM"/>
    </source>
</evidence>
<reference evidence="7 8" key="1">
    <citation type="journal article" date="2016" name="Nat. Commun.">
        <title>Thousands of microbial genomes shed light on interconnected biogeochemical processes in an aquifer system.</title>
        <authorList>
            <person name="Anantharaman K."/>
            <person name="Brown C.T."/>
            <person name="Hug L.A."/>
            <person name="Sharon I."/>
            <person name="Castelle C.J."/>
            <person name="Probst A.J."/>
            <person name="Thomas B.C."/>
            <person name="Singh A."/>
            <person name="Wilkins M.J."/>
            <person name="Karaoz U."/>
            <person name="Brodie E.L."/>
            <person name="Williams K.H."/>
            <person name="Hubbard S.S."/>
            <person name="Banfield J.F."/>
        </authorList>
    </citation>
    <scope>NUCLEOTIDE SEQUENCE [LARGE SCALE GENOMIC DNA]</scope>
</reference>
<gene>
    <name evidence="7" type="ORF">A3A49_02945</name>
</gene>
<dbReference type="Proteomes" id="UP000176740">
    <property type="component" value="Unassembled WGS sequence"/>
</dbReference>
<feature type="transmembrane region" description="Helical" evidence="6">
    <location>
        <begin position="144"/>
        <end position="163"/>
    </location>
</feature>
<dbReference type="GO" id="GO:0016020">
    <property type="term" value="C:membrane"/>
    <property type="evidence" value="ECO:0007669"/>
    <property type="project" value="UniProtKB-SubCell"/>
</dbReference>
<feature type="transmembrane region" description="Helical" evidence="6">
    <location>
        <begin position="226"/>
        <end position="245"/>
    </location>
</feature>
<evidence type="ECO:0000256" key="5">
    <source>
        <dbReference type="ARBA" id="ARBA00023136"/>
    </source>
</evidence>
<name>A0A1F5H071_9BACT</name>
<sequence length="343" mass="37268">MAEEKSKIIVEISHKTVIFTIALLAGLWFLIQIKEIIIVVFLSLLLLAALLKPVEWLTTKKIPRLVSVLLVYILVIGLISSAISIIIPPLVSQSTGLISKLPQIASIINDFLIFHDIPVENISAVIGQQIQNVAGDIITLSTKIFTSLFLTLTILVMTFYMLLDWKKFLKFISSPFAGKQEKKITNFVENVQTGLGKWVRGQVALSLIVGVLTYIGLRILGIPFALPLALVAGILEIVPIIGPIISAIPAILVGLTITPIMALAVGALFLIIQQLENNLIVPMVMSKVIGLQPPIIMVALLIGAKIAGVGGAFLAIPFVIVLKIALREIVDEDEQIEDDLTEQ</sequence>
<dbReference type="EMBL" id="MFBO01000030">
    <property type="protein sequence ID" value="OGD97508.1"/>
    <property type="molecule type" value="Genomic_DNA"/>
</dbReference>
<organism evidence="7 8">
    <name type="scientific">Candidatus Curtissbacteria bacterium RIFCSPLOWO2_01_FULL_38_11b</name>
    <dbReference type="NCBI Taxonomy" id="1797725"/>
    <lineage>
        <taxon>Bacteria</taxon>
        <taxon>Candidatus Curtissiibacteriota</taxon>
    </lineage>
</organism>
<keyword evidence="3 6" id="KW-0812">Transmembrane</keyword>
<evidence type="ECO:0000256" key="6">
    <source>
        <dbReference type="SAM" id="Phobius"/>
    </source>
</evidence>
<evidence type="ECO:0000256" key="4">
    <source>
        <dbReference type="ARBA" id="ARBA00022989"/>
    </source>
</evidence>
<proteinExistence type="inferred from homology"/>